<evidence type="ECO:0000259" key="2">
    <source>
        <dbReference type="SMART" id="SM00867"/>
    </source>
</evidence>
<dbReference type="Proteomes" id="UP000317691">
    <property type="component" value="Unassembled WGS sequence"/>
</dbReference>
<dbReference type="SMART" id="SM00867">
    <property type="entry name" value="YceI"/>
    <property type="match status" value="1"/>
</dbReference>
<feature type="chain" id="PRO_5022220781" evidence="1">
    <location>
        <begin position="23"/>
        <end position="211"/>
    </location>
</feature>
<reference evidence="3 4" key="1">
    <citation type="journal article" date="2019" name="Nat. Microbiol.">
        <title>Mediterranean grassland soil C-N compound turnover is dependent on rainfall and depth, and is mediated by genomically divergent microorganisms.</title>
        <authorList>
            <person name="Diamond S."/>
            <person name="Andeer P.F."/>
            <person name="Li Z."/>
            <person name="Crits-Christoph A."/>
            <person name="Burstein D."/>
            <person name="Anantharaman K."/>
            <person name="Lane K.R."/>
            <person name="Thomas B.C."/>
            <person name="Pan C."/>
            <person name="Northen T.R."/>
            <person name="Banfield J.F."/>
        </authorList>
    </citation>
    <scope>NUCLEOTIDE SEQUENCE [LARGE SCALE GENOMIC DNA]</scope>
    <source>
        <strain evidence="3">WS_9</strain>
    </source>
</reference>
<evidence type="ECO:0000256" key="1">
    <source>
        <dbReference type="SAM" id="SignalP"/>
    </source>
</evidence>
<evidence type="ECO:0000313" key="3">
    <source>
        <dbReference type="EMBL" id="TMQ65957.1"/>
    </source>
</evidence>
<dbReference type="SUPFAM" id="SSF101874">
    <property type="entry name" value="YceI-like"/>
    <property type="match status" value="1"/>
</dbReference>
<dbReference type="PANTHER" id="PTHR34406">
    <property type="entry name" value="PROTEIN YCEI"/>
    <property type="match status" value="1"/>
</dbReference>
<feature type="domain" description="Lipid/polyisoprenoid-binding YceI-like" evidence="2">
    <location>
        <begin position="26"/>
        <end position="194"/>
    </location>
</feature>
<protein>
    <submittedName>
        <fullName evidence="3">YceI family protein</fullName>
    </submittedName>
</protein>
<gene>
    <name evidence="3" type="ORF">E6K79_03570</name>
</gene>
<dbReference type="EMBL" id="VBOZ01000010">
    <property type="protein sequence ID" value="TMQ65957.1"/>
    <property type="molecule type" value="Genomic_DNA"/>
</dbReference>
<evidence type="ECO:0000313" key="4">
    <source>
        <dbReference type="Proteomes" id="UP000317691"/>
    </source>
</evidence>
<comment type="caution">
    <text evidence="3">The sequence shown here is derived from an EMBL/GenBank/DDBJ whole genome shotgun (WGS) entry which is preliminary data.</text>
</comment>
<sequence length="211" mass="22614">MRRSVVAVALALGLALASAAQAAPSTWTIDPNHSQVGFSIRHFFSKVPGSFTKYSGTIVYDPEKPAASTVKAEIVAASINTNNEKRDGHLKSEDFFFVEKYPTITFESTKVTPVADKKLMVEGNLTMRGVTKPATLDVTFLGAGPSMGGEQRAGFEAVTKVNRKDFNILWNKTLDQGGTMLGDDVEIRIGIEGVIRPAEPPAKADAAPSKS</sequence>
<organism evidence="3 4">
    <name type="scientific">Eiseniibacteriota bacterium</name>
    <dbReference type="NCBI Taxonomy" id="2212470"/>
    <lineage>
        <taxon>Bacteria</taxon>
        <taxon>Candidatus Eiseniibacteriota</taxon>
    </lineage>
</organism>
<dbReference type="AlphaFoldDB" id="A0A538TQQ7"/>
<dbReference type="InterPro" id="IPR007372">
    <property type="entry name" value="Lipid/polyisoprenoid-bd_YceI"/>
</dbReference>
<name>A0A538TQQ7_UNCEI</name>
<keyword evidence="1" id="KW-0732">Signal</keyword>
<proteinExistence type="predicted"/>
<feature type="signal peptide" evidence="1">
    <location>
        <begin position="1"/>
        <end position="22"/>
    </location>
</feature>
<accession>A0A538TQQ7</accession>
<dbReference type="InterPro" id="IPR036761">
    <property type="entry name" value="TTHA0802/YceI-like_sf"/>
</dbReference>
<dbReference type="Pfam" id="PF04264">
    <property type="entry name" value="YceI"/>
    <property type="match status" value="1"/>
</dbReference>
<dbReference type="Gene3D" id="2.40.128.110">
    <property type="entry name" value="Lipid/polyisoprenoid-binding, YceI-like"/>
    <property type="match status" value="1"/>
</dbReference>
<dbReference type="PANTHER" id="PTHR34406:SF1">
    <property type="entry name" value="PROTEIN YCEI"/>
    <property type="match status" value="1"/>
</dbReference>